<feature type="domain" description="Helicase C-terminal" evidence="8">
    <location>
        <begin position="500"/>
        <end position="668"/>
    </location>
</feature>
<dbReference type="Gene3D" id="3.40.50.300">
    <property type="entry name" value="P-loop containing nucleotide triphosphate hydrolases"/>
    <property type="match status" value="2"/>
</dbReference>
<dbReference type="Pfam" id="PF21010">
    <property type="entry name" value="HA2_C"/>
    <property type="match status" value="1"/>
</dbReference>
<dbReference type="AlphaFoldDB" id="A0AAW1LDQ5"/>
<evidence type="ECO:0000256" key="3">
    <source>
        <dbReference type="ARBA" id="ARBA00022806"/>
    </source>
</evidence>
<dbReference type="GO" id="GO:0003678">
    <property type="term" value="F:DNA helicase activity"/>
    <property type="evidence" value="ECO:0007669"/>
    <property type="project" value="TreeGrafter"/>
</dbReference>
<evidence type="ECO:0000256" key="4">
    <source>
        <dbReference type="ARBA" id="ARBA00022840"/>
    </source>
</evidence>
<proteinExistence type="inferred from homology"/>
<dbReference type="PROSITE" id="PS51192">
    <property type="entry name" value="HELICASE_ATP_BIND_1"/>
    <property type="match status" value="1"/>
</dbReference>
<accession>A0AAW1LDQ5</accession>
<dbReference type="GO" id="GO:0002151">
    <property type="term" value="F:G-quadruplex RNA binding"/>
    <property type="evidence" value="ECO:0007669"/>
    <property type="project" value="TreeGrafter"/>
</dbReference>
<evidence type="ECO:0000313" key="10">
    <source>
        <dbReference type="Proteomes" id="UP001458880"/>
    </source>
</evidence>
<protein>
    <submittedName>
        <fullName evidence="9">DEAD/DEAH box helicase</fullName>
    </submittedName>
</protein>
<dbReference type="SMART" id="SM00490">
    <property type="entry name" value="HELICc"/>
    <property type="match status" value="1"/>
</dbReference>
<evidence type="ECO:0000256" key="6">
    <source>
        <dbReference type="ARBA" id="ARBA00060772"/>
    </source>
</evidence>
<dbReference type="PANTHER" id="PTHR18934:SF257">
    <property type="entry name" value="ATP-DEPENDENT RNA HELICASE DHX30"/>
    <property type="match status" value="1"/>
</dbReference>
<dbReference type="Gene3D" id="1.20.120.1080">
    <property type="match status" value="1"/>
</dbReference>
<dbReference type="SUPFAM" id="SSF52540">
    <property type="entry name" value="P-loop containing nucleoside triphosphate hydrolases"/>
    <property type="match status" value="1"/>
</dbReference>
<dbReference type="InterPro" id="IPR014001">
    <property type="entry name" value="Helicase_ATP-bd"/>
</dbReference>
<dbReference type="GO" id="GO:0003724">
    <property type="term" value="F:RNA helicase activity"/>
    <property type="evidence" value="ECO:0007669"/>
    <property type="project" value="TreeGrafter"/>
</dbReference>
<dbReference type="GO" id="GO:0005634">
    <property type="term" value="C:nucleus"/>
    <property type="evidence" value="ECO:0007669"/>
    <property type="project" value="TreeGrafter"/>
</dbReference>
<dbReference type="PROSITE" id="PS51194">
    <property type="entry name" value="HELICASE_CTER"/>
    <property type="match status" value="1"/>
</dbReference>
<evidence type="ECO:0000259" key="8">
    <source>
        <dbReference type="PROSITE" id="PS51194"/>
    </source>
</evidence>
<evidence type="ECO:0000259" key="7">
    <source>
        <dbReference type="PROSITE" id="PS51192"/>
    </source>
</evidence>
<keyword evidence="1" id="KW-0547">Nucleotide-binding</keyword>
<dbReference type="PANTHER" id="PTHR18934">
    <property type="entry name" value="ATP-DEPENDENT RNA HELICASE"/>
    <property type="match status" value="1"/>
</dbReference>
<evidence type="ECO:0000256" key="5">
    <source>
        <dbReference type="ARBA" id="ARBA00022884"/>
    </source>
</evidence>
<dbReference type="Proteomes" id="UP001458880">
    <property type="component" value="Unassembled WGS sequence"/>
</dbReference>
<feature type="domain" description="Helicase ATP-binding" evidence="7">
    <location>
        <begin position="293"/>
        <end position="463"/>
    </location>
</feature>
<keyword evidence="10" id="KW-1185">Reference proteome</keyword>
<dbReference type="InterPro" id="IPR011545">
    <property type="entry name" value="DEAD/DEAH_box_helicase_dom"/>
</dbReference>
<dbReference type="InterPro" id="IPR001650">
    <property type="entry name" value="Helicase_C-like"/>
</dbReference>
<comment type="caution">
    <text evidence="9">The sequence shown here is derived from an EMBL/GenBank/DDBJ whole genome shotgun (WGS) entry which is preliminary data.</text>
</comment>
<gene>
    <name evidence="9" type="ORF">QE152_g13714</name>
</gene>
<dbReference type="InterPro" id="IPR007502">
    <property type="entry name" value="Helicase-assoc_dom"/>
</dbReference>
<dbReference type="SMART" id="SM00487">
    <property type="entry name" value="DEXDc"/>
    <property type="match status" value="1"/>
</dbReference>
<dbReference type="CDD" id="cd17917">
    <property type="entry name" value="DEXHc_RHA-like"/>
    <property type="match status" value="1"/>
</dbReference>
<comment type="similarity">
    <text evidence="6">Belongs to the DExH box helicase family.</text>
</comment>
<keyword evidence="4" id="KW-0067">ATP-binding</keyword>
<dbReference type="Pfam" id="PF00271">
    <property type="entry name" value="Helicase_C"/>
    <property type="match status" value="1"/>
</dbReference>
<keyword evidence="5" id="KW-0694">RNA-binding</keyword>
<dbReference type="CDD" id="cd18791">
    <property type="entry name" value="SF2_C_RHA"/>
    <property type="match status" value="1"/>
</dbReference>
<dbReference type="GO" id="GO:0005737">
    <property type="term" value="C:cytoplasm"/>
    <property type="evidence" value="ECO:0007669"/>
    <property type="project" value="TreeGrafter"/>
</dbReference>
<dbReference type="GO" id="GO:0016787">
    <property type="term" value="F:hydrolase activity"/>
    <property type="evidence" value="ECO:0007669"/>
    <property type="project" value="UniProtKB-KW"/>
</dbReference>
<dbReference type="SMART" id="SM00847">
    <property type="entry name" value="HA2"/>
    <property type="match status" value="1"/>
</dbReference>
<evidence type="ECO:0000256" key="2">
    <source>
        <dbReference type="ARBA" id="ARBA00022801"/>
    </source>
</evidence>
<keyword evidence="3 9" id="KW-0347">Helicase</keyword>
<organism evidence="9 10">
    <name type="scientific">Popillia japonica</name>
    <name type="common">Japanese beetle</name>
    <dbReference type="NCBI Taxonomy" id="7064"/>
    <lineage>
        <taxon>Eukaryota</taxon>
        <taxon>Metazoa</taxon>
        <taxon>Ecdysozoa</taxon>
        <taxon>Arthropoda</taxon>
        <taxon>Hexapoda</taxon>
        <taxon>Insecta</taxon>
        <taxon>Pterygota</taxon>
        <taxon>Neoptera</taxon>
        <taxon>Endopterygota</taxon>
        <taxon>Coleoptera</taxon>
        <taxon>Polyphaga</taxon>
        <taxon>Scarabaeiformia</taxon>
        <taxon>Scarabaeidae</taxon>
        <taxon>Rutelinae</taxon>
        <taxon>Popillia</taxon>
    </lineage>
</organism>
<evidence type="ECO:0000313" key="9">
    <source>
        <dbReference type="EMBL" id="KAK9731401.1"/>
    </source>
</evidence>
<name>A0AAW1LDQ5_POPJA</name>
<dbReference type="FunFam" id="3.40.50.300:FF:000526">
    <property type="entry name" value="DExH-box ATP-dependent RNA helicase DExH3"/>
    <property type="match status" value="1"/>
</dbReference>
<dbReference type="GO" id="GO:0005524">
    <property type="term" value="F:ATP binding"/>
    <property type="evidence" value="ECO:0007669"/>
    <property type="project" value="UniProtKB-KW"/>
</dbReference>
<evidence type="ECO:0000256" key="1">
    <source>
        <dbReference type="ARBA" id="ARBA00022741"/>
    </source>
</evidence>
<dbReference type="EMBL" id="JASPKY010000133">
    <property type="protein sequence ID" value="KAK9731401.1"/>
    <property type="molecule type" value="Genomic_DNA"/>
</dbReference>
<dbReference type="Gene3D" id="3.30.160.20">
    <property type="match status" value="1"/>
</dbReference>
<sequence length="1028" mass="118006">MDHVRKTYRICDMHFSDDAKFESHHNRSCLKVDCVPSQYLPRLDESIQGTEEVNNLPATSTQEDLDVQKGITSEVATTSKGLNSDNSYQNEFKDNFNLDDKSISKSYIHEHPKNVLNNFYAIVSQELGIKFYASPTFTKNHNDWLCTYHLKWPESLKISKRAHNKRDASHKAAVAVLEWLQSCGKINTNGQPVIYDAAEIRNIYTKVNRKVLTLNQPTITKLNLIDEKYSKNFFDYLETNIQSDVEQEKSGDLTKLDSPWPLNYTRQRILSTKNYLVRENVELPIQEYKNEIIDLIKKNRIVIIKGETGCGKSIRVPQYVLEGWAKNGAIDEEQCKIIVTQPRRIAAISLAEQVAYERNEEVGRLVGYQVRFKTNFNSNMSRILYCTTGILLRRLQSDPGLNDCTHIILDEAHERDVNTDLLMNLLQYAMKINPKLRLIIMSATIDTDIFKQYFNNAALFNIPGRTFSVKEHYIDTNKTINYEKTLKMCQSDDPYVVAEDVVNTIRYIHRTKPEGAILCFLPSWEDIKRISRMIPSSTDMNVLCLHSKLDIADQKKVFENPPAGVRKVILSTNIAETSVTINDIVYVIDTGLQKQSKFDAQKGIMCVDQEWISQANVQQRRGRAGRVQPGESYHLYTKKQMNNFIKYPIPEILRTSLTKIVLDSKVYSNNMNAIEFLSQLPTPPDEKVICQAVDELMELDLLDENENVTPLGKALSNFQMEPKLAKAIANGVIFRCCTPIIDIAALFSEETNIFQSVLLNRDDIREIKSQFSTTSDHLAMVKIFEKWLEYTENDRNMANRFCLDNSLAGYKLYTLQKLRDVFFDYVYNGFNKEILISDEMSDHDELIKAVLSADTGSILTLNDFEKVKGRLKKKKTLLTRNKHKVNISSESVNSKQTNFPTDFMVYINETRSNIRRTTTVRETSFIPLLSLLLFKNEELLCREIEKSEYSDQLDSNDQVVLALKNARIECVCDRSHAKAVIRCKEAVRAGVIYYTSQLTCATKTDPKFEQEWGRMLETLSSILSSSSS</sequence>
<keyword evidence="2" id="KW-0378">Hydrolase</keyword>
<dbReference type="InterPro" id="IPR027417">
    <property type="entry name" value="P-loop_NTPase"/>
</dbReference>
<dbReference type="Pfam" id="PF00270">
    <property type="entry name" value="DEAD"/>
    <property type="match status" value="1"/>
</dbReference>
<reference evidence="9 10" key="1">
    <citation type="journal article" date="2024" name="BMC Genomics">
        <title>De novo assembly and annotation of Popillia japonica's genome with initial clues to its potential as an invasive pest.</title>
        <authorList>
            <person name="Cucini C."/>
            <person name="Boschi S."/>
            <person name="Funari R."/>
            <person name="Cardaioli E."/>
            <person name="Iannotti N."/>
            <person name="Marturano G."/>
            <person name="Paoli F."/>
            <person name="Bruttini M."/>
            <person name="Carapelli A."/>
            <person name="Frati F."/>
            <person name="Nardi F."/>
        </authorList>
    </citation>
    <scope>NUCLEOTIDE SEQUENCE [LARGE SCALE GENOMIC DNA]</scope>
    <source>
        <strain evidence="9">DMR45628</strain>
    </source>
</reference>